<reference evidence="2 3" key="1">
    <citation type="submission" date="2018-06" db="EMBL/GenBank/DDBJ databases">
        <title>Genomic Encyclopedia of Archaeal and Bacterial Type Strains, Phase II (KMG-II): from individual species to whole genera.</title>
        <authorList>
            <person name="Goeker M."/>
        </authorList>
    </citation>
    <scope>NUCLEOTIDE SEQUENCE [LARGE SCALE GENOMIC DNA]</scope>
    <source>
        <strain evidence="2 3">ATCC 29103</strain>
    </source>
</reference>
<evidence type="ECO:0008006" key="4">
    <source>
        <dbReference type="Google" id="ProtNLM"/>
    </source>
</evidence>
<evidence type="ECO:0000313" key="2">
    <source>
        <dbReference type="EMBL" id="PYF43659.1"/>
    </source>
</evidence>
<proteinExistence type="predicted"/>
<dbReference type="NCBIfam" id="NF045835">
    <property type="entry name" value="P60_lipo"/>
    <property type="match status" value="1"/>
</dbReference>
<accession>A0A318UCZ9</accession>
<evidence type="ECO:0000256" key="1">
    <source>
        <dbReference type="SAM" id="SignalP"/>
    </source>
</evidence>
<name>A0A318UCZ9_9BACT</name>
<sequence length="588" mass="67699">MKKKTIITTALLSSLLPITSVISISCNNPNSNSKNETSGFQVNFLKEPASKNQIIQQLLDTYLSIFYESDLKDISANDNDEKILKAIEDKNSKLYADLYDIFKQYAAKKLEENPQIFWNLKFDFIRLNIDEKDFKPSPKEIPNEKDFIFIMKNSKPLQLNWRLELEKLLISKLYLLKSREEFKKLSNNDKGQDKYQVSLDAEIKKEEKNSTKKDLYNALDLSSSNLYLIKYLVENPIIQKWSFTDNQDMNLRNGHANVSTFDDFNNLASYTSSDKVKYNYNPIAKHKEFIIATGSSEKTNLKDLRAFKGIEQNKNTSGDLANTLAAIKNTKSPIFGFVNPNTNQVWDQDYFKFAEILEKEKILPKIKPTAQLNAKVGKEDQLKNFDAKDIEFERLTRDNQNEKLFTKELTLENGENKKYKLLFEVNGDLVFSSGTSGNLRVPMRLSVEGLGKRHFYDFNAILNYDGTKFVVDERGNNINLDKFPKQINMIKNGTIDAAYVVKIAPMYILKEVDDEKEPGKKVNKGFLTFDQTPWNNETEQSKIANHIIVSKGNELFREANKYILDNLGFKLVDLHPIVLDIFKAEGIL</sequence>
<dbReference type="EMBL" id="QKLP01000002">
    <property type="protein sequence ID" value="PYF43659.1"/>
    <property type="molecule type" value="Genomic_DNA"/>
</dbReference>
<dbReference type="InterPro" id="IPR054783">
    <property type="entry name" value="P60-like"/>
</dbReference>
<comment type="caution">
    <text evidence="2">The sequence shown here is derived from an EMBL/GenBank/DDBJ whole genome shotgun (WGS) entry which is preliminary data.</text>
</comment>
<protein>
    <recommendedName>
        <fullName evidence="4">Lipoprotein</fullName>
    </recommendedName>
</protein>
<dbReference type="PROSITE" id="PS51257">
    <property type="entry name" value="PROKAR_LIPOPROTEIN"/>
    <property type="match status" value="1"/>
</dbReference>
<evidence type="ECO:0000313" key="3">
    <source>
        <dbReference type="Proteomes" id="UP000247715"/>
    </source>
</evidence>
<dbReference type="Proteomes" id="UP000247715">
    <property type="component" value="Unassembled WGS sequence"/>
</dbReference>
<organism evidence="2 3">
    <name type="scientific">Metamycoplasma alkalescens</name>
    <dbReference type="NCBI Taxonomy" id="45363"/>
    <lineage>
        <taxon>Bacteria</taxon>
        <taxon>Bacillati</taxon>
        <taxon>Mycoplasmatota</taxon>
        <taxon>Mycoplasmoidales</taxon>
        <taxon>Metamycoplasmataceae</taxon>
        <taxon>Metamycoplasma</taxon>
    </lineage>
</organism>
<keyword evidence="1" id="KW-0732">Signal</keyword>
<feature type="signal peptide" evidence="1">
    <location>
        <begin position="1"/>
        <end position="23"/>
    </location>
</feature>
<dbReference type="RefSeq" id="WP_110858152.1">
    <property type="nucleotide sequence ID" value="NZ_LS991949.1"/>
</dbReference>
<feature type="chain" id="PRO_5016348010" description="Lipoprotein" evidence="1">
    <location>
        <begin position="24"/>
        <end position="588"/>
    </location>
</feature>
<dbReference type="AlphaFoldDB" id="A0A318UCZ9"/>
<gene>
    <name evidence="2" type="ORF">BCF88_10228</name>
</gene>